<dbReference type="Proteomes" id="UP001500556">
    <property type="component" value="Unassembled WGS sequence"/>
</dbReference>
<reference evidence="4" key="1">
    <citation type="journal article" date="2019" name="Int. J. Syst. Evol. Microbiol.">
        <title>The Global Catalogue of Microorganisms (GCM) 10K type strain sequencing project: providing services to taxonomists for standard genome sequencing and annotation.</title>
        <authorList>
            <consortium name="The Broad Institute Genomics Platform"/>
            <consortium name="The Broad Institute Genome Sequencing Center for Infectious Disease"/>
            <person name="Wu L."/>
            <person name="Ma J."/>
        </authorList>
    </citation>
    <scope>NUCLEOTIDE SEQUENCE [LARGE SCALE GENOMIC DNA]</scope>
    <source>
        <strain evidence="4">JCM 18961</strain>
    </source>
</reference>
<dbReference type="EMBL" id="BAABLO010000004">
    <property type="protein sequence ID" value="GAA4718141.1"/>
    <property type="molecule type" value="Genomic_DNA"/>
</dbReference>
<dbReference type="PROSITE" id="PS51199">
    <property type="entry name" value="SF4_HELICASE"/>
    <property type="match status" value="1"/>
</dbReference>
<proteinExistence type="predicted"/>
<accession>A0ABP8Y0K3</accession>
<dbReference type="PANTHER" id="PTHR30153">
    <property type="entry name" value="REPLICATIVE DNA HELICASE DNAB"/>
    <property type="match status" value="1"/>
</dbReference>
<dbReference type="InterPro" id="IPR007694">
    <property type="entry name" value="DNA_helicase_DnaB-like_C"/>
</dbReference>
<dbReference type="PANTHER" id="PTHR30153:SF2">
    <property type="entry name" value="REPLICATIVE DNA HELICASE"/>
    <property type="match status" value="1"/>
</dbReference>
<dbReference type="Pfam" id="PF03796">
    <property type="entry name" value="DnaB_C"/>
    <property type="match status" value="1"/>
</dbReference>
<protein>
    <recommendedName>
        <fullName evidence="2">SF4 helicase domain-containing protein</fullName>
    </recommendedName>
</protein>
<dbReference type="RefSeq" id="WP_345502113.1">
    <property type="nucleotide sequence ID" value="NZ_BAABLO010000004.1"/>
</dbReference>
<dbReference type="InterPro" id="IPR027417">
    <property type="entry name" value="P-loop_NTPase"/>
</dbReference>
<evidence type="ECO:0000313" key="3">
    <source>
        <dbReference type="EMBL" id="GAA4718141.1"/>
    </source>
</evidence>
<feature type="domain" description="SF4 helicase" evidence="2">
    <location>
        <begin position="44"/>
        <end position="340"/>
    </location>
</feature>
<gene>
    <name evidence="3" type="ORF">GCM10025782_14050</name>
</gene>
<evidence type="ECO:0000259" key="2">
    <source>
        <dbReference type="PROSITE" id="PS51199"/>
    </source>
</evidence>
<sequence length="354" mass="39112">MTTLDPVEAPAPPAEVAPSGRKGPRLRSLTEVLTETDEKMRTGRAAGARVWPTGFETLDVALTGGFRSGELILLGGPQGLGKTAMALQMLRNALTARRSAIFFSYEHDAHSVLERLIAIEAGAIAGTDGVSLTKIRQRFEARHSNAHSMRERFETATGGVEAVTALEGYGDHLHVHTSSGLHTTLDEIRATIESVVARESQPPLVLVDYLQKVPVAGFTGTEEERVAVVVERLKDLALEFEVPVLAIVAAEKGSLVAGKRMRVNDLRGSSALAYESDVILILNDKYDVVAKHHLVYHLENAERFRQWVVMSIEKNRSGVDQIALEFRKRFEQGRFEPEGRLVEEQLIEERVFRE</sequence>
<name>A0ABP8Y0K3_9MICO</name>
<feature type="region of interest" description="Disordered" evidence="1">
    <location>
        <begin position="1"/>
        <end position="25"/>
    </location>
</feature>
<evidence type="ECO:0000256" key="1">
    <source>
        <dbReference type="SAM" id="MobiDB-lite"/>
    </source>
</evidence>
<organism evidence="3 4">
    <name type="scientific">Pedococcus ginsenosidimutans</name>
    <dbReference type="NCBI Taxonomy" id="490570"/>
    <lineage>
        <taxon>Bacteria</taxon>
        <taxon>Bacillati</taxon>
        <taxon>Actinomycetota</taxon>
        <taxon>Actinomycetes</taxon>
        <taxon>Micrococcales</taxon>
        <taxon>Intrasporangiaceae</taxon>
        <taxon>Pedococcus</taxon>
    </lineage>
</organism>
<evidence type="ECO:0000313" key="4">
    <source>
        <dbReference type="Proteomes" id="UP001500556"/>
    </source>
</evidence>
<keyword evidence="4" id="KW-1185">Reference proteome</keyword>
<dbReference type="Gene3D" id="3.40.50.300">
    <property type="entry name" value="P-loop containing nucleotide triphosphate hydrolases"/>
    <property type="match status" value="1"/>
</dbReference>
<dbReference type="SUPFAM" id="SSF52540">
    <property type="entry name" value="P-loop containing nucleoside triphosphate hydrolases"/>
    <property type="match status" value="1"/>
</dbReference>
<comment type="caution">
    <text evidence="3">The sequence shown here is derived from an EMBL/GenBank/DDBJ whole genome shotgun (WGS) entry which is preliminary data.</text>
</comment>